<protein>
    <recommendedName>
        <fullName evidence="5">RNA polymerase sigma factor SigZ</fullName>
    </recommendedName>
</protein>
<evidence type="ECO:0000256" key="3">
    <source>
        <dbReference type="ARBA" id="ARBA00023082"/>
    </source>
</evidence>
<dbReference type="InterPro" id="IPR007627">
    <property type="entry name" value="RNA_pol_sigma70_r2"/>
</dbReference>
<evidence type="ECO:0000256" key="1">
    <source>
        <dbReference type="ARBA" id="ARBA00010641"/>
    </source>
</evidence>
<dbReference type="InterPro" id="IPR014284">
    <property type="entry name" value="RNA_pol_sigma-70_dom"/>
</dbReference>
<evidence type="ECO:0000313" key="8">
    <source>
        <dbReference type="EMBL" id="CTQ64695.1"/>
    </source>
</evidence>
<dbReference type="Gene3D" id="1.10.10.10">
    <property type="entry name" value="Winged helix-like DNA-binding domain superfamily/Winged helix DNA-binding domain"/>
    <property type="match status" value="1"/>
</dbReference>
<dbReference type="Pfam" id="PF04542">
    <property type="entry name" value="Sigma70_r2"/>
    <property type="match status" value="1"/>
</dbReference>
<organism evidence="8 9">
    <name type="scientific">Roseibium album</name>
    <dbReference type="NCBI Taxonomy" id="311410"/>
    <lineage>
        <taxon>Bacteria</taxon>
        <taxon>Pseudomonadati</taxon>
        <taxon>Pseudomonadota</taxon>
        <taxon>Alphaproteobacteria</taxon>
        <taxon>Hyphomicrobiales</taxon>
        <taxon>Stappiaceae</taxon>
        <taxon>Roseibium</taxon>
    </lineage>
</organism>
<dbReference type="GO" id="GO:0003677">
    <property type="term" value="F:DNA binding"/>
    <property type="evidence" value="ECO:0007669"/>
    <property type="project" value="InterPro"/>
</dbReference>
<dbReference type="GO" id="GO:0016987">
    <property type="term" value="F:sigma factor activity"/>
    <property type="evidence" value="ECO:0007669"/>
    <property type="project" value="UniProtKB-KW"/>
</dbReference>
<proteinExistence type="inferred from homology"/>
<name>A0A0M6ZPL5_9HYPH</name>
<dbReference type="NCBIfam" id="TIGR02959">
    <property type="entry name" value="SigZ"/>
    <property type="match status" value="1"/>
</dbReference>
<dbReference type="EMBL" id="CXWC01000001">
    <property type="protein sequence ID" value="CTQ64695.1"/>
    <property type="molecule type" value="Genomic_DNA"/>
</dbReference>
<gene>
    <name evidence="8" type="primary">sigM_2</name>
    <name evidence="8" type="ORF">LA5096_00489</name>
</gene>
<dbReference type="SUPFAM" id="SSF88946">
    <property type="entry name" value="Sigma2 domain of RNA polymerase sigma factors"/>
    <property type="match status" value="1"/>
</dbReference>
<evidence type="ECO:0000256" key="5">
    <source>
        <dbReference type="NCBIfam" id="TIGR02959"/>
    </source>
</evidence>
<accession>A0A0M6ZPL5</accession>
<feature type="domain" description="RNA polymerase sigma factor 70 region 4 type 2" evidence="7">
    <location>
        <begin position="116"/>
        <end position="162"/>
    </location>
</feature>
<evidence type="ECO:0000259" key="6">
    <source>
        <dbReference type="Pfam" id="PF04542"/>
    </source>
</evidence>
<keyword evidence="2" id="KW-0805">Transcription regulation</keyword>
<evidence type="ECO:0000256" key="2">
    <source>
        <dbReference type="ARBA" id="ARBA00023015"/>
    </source>
</evidence>
<dbReference type="Proteomes" id="UP000049983">
    <property type="component" value="Unassembled WGS sequence"/>
</dbReference>
<feature type="domain" description="RNA polymerase sigma-70 region 2" evidence="6">
    <location>
        <begin position="21"/>
        <end position="85"/>
    </location>
</feature>
<sequence length="196" mass="21889">MTAVTDRADPESSPDFNAVWTDYRSVISAFLHSRISNPSDAEEVLQEILLKTHGSLGTLKDGSSLKSWLFQIANNAIIDFYRMKKNDRSLPTVDLWYEAMEDDERHILEDCVAPFIDALPKEAGQLLRKIELEGVSQKDTAERLGISYSTLKSRVQSSRAKLLALFQNCCDFSLDSRGNIVGYQSKASVCGDCNSD</sequence>
<evidence type="ECO:0000313" key="9">
    <source>
        <dbReference type="Proteomes" id="UP000049983"/>
    </source>
</evidence>
<dbReference type="NCBIfam" id="TIGR02937">
    <property type="entry name" value="sigma70-ECF"/>
    <property type="match status" value="1"/>
</dbReference>
<keyword evidence="4" id="KW-0804">Transcription</keyword>
<dbReference type="AlphaFoldDB" id="A0A0M6ZPL5"/>
<dbReference type="InterPro" id="IPR013325">
    <property type="entry name" value="RNA_pol_sigma_r2"/>
</dbReference>
<dbReference type="InterPro" id="IPR013324">
    <property type="entry name" value="RNA_pol_sigma_r3/r4-like"/>
</dbReference>
<dbReference type="Pfam" id="PF08281">
    <property type="entry name" value="Sigma70_r4_2"/>
    <property type="match status" value="1"/>
</dbReference>
<comment type="similarity">
    <text evidence="1">Belongs to the sigma-70 factor family. ECF subfamily.</text>
</comment>
<keyword evidence="9" id="KW-1185">Reference proteome</keyword>
<dbReference type="GeneID" id="97667946"/>
<evidence type="ECO:0000259" key="7">
    <source>
        <dbReference type="Pfam" id="PF08281"/>
    </source>
</evidence>
<evidence type="ECO:0000256" key="4">
    <source>
        <dbReference type="ARBA" id="ARBA00023163"/>
    </source>
</evidence>
<dbReference type="InterPro" id="IPR014304">
    <property type="entry name" value="RNA_pol_sigma-Z"/>
</dbReference>
<dbReference type="STRING" id="311410.LA5095_03120"/>
<dbReference type="InterPro" id="IPR039425">
    <property type="entry name" value="RNA_pol_sigma-70-like"/>
</dbReference>
<keyword evidence="3" id="KW-0731">Sigma factor</keyword>
<dbReference type="OrthoDB" id="9803470at2"/>
<dbReference type="PANTHER" id="PTHR43133:SF62">
    <property type="entry name" value="RNA POLYMERASE SIGMA FACTOR SIGZ"/>
    <property type="match status" value="1"/>
</dbReference>
<reference evidence="9" key="1">
    <citation type="submission" date="2015-07" db="EMBL/GenBank/DDBJ databases">
        <authorList>
            <person name="Rodrigo-Torres Lidia"/>
            <person name="Arahal R.David."/>
        </authorList>
    </citation>
    <scope>NUCLEOTIDE SEQUENCE [LARGE SCALE GENOMIC DNA]</scope>
    <source>
        <strain evidence="9">CECT 5096</strain>
    </source>
</reference>
<dbReference type="InterPro" id="IPR013249">
    <property type="entry name" value="RNA_pol_sigma70_r4_t2"/>
</dbReference>
<dbReference type="NCBIfam" id="NF007215">
    <property type="entry name" value="PRK09637.1"/>
    <property type="match status" value="1"/>
</dbReference>
<dbReference type="SUPFAM" id="SSF88659">
    <property type="entry name" value="Sigma3 and sigma4 domains of RNA polymerase sigma factors"/>
    <property type="match status" value="1"/>
</dbReference>
<dbReference type="Gene3D" id="1.10.1740.10">
    <property type="match status" value="1"/>
</dbReference>
<dbReference type="InterPro" id="IPR036388">
    <property type="entry name" value="WH-like_DNA-bd_sf"/>
</dbReference>
<dbReference type="RefSeq" id="WP_055116946.1">
    <property type="nucleotide sequence ID" value="NZ_CXWA01000003.1"/>
</dbReference>
<dbReference type="PANTHER" id="PTHR43133">
    <property type="entry name" value="RNA POLYMERASE ECF-TYPE SIGMA FACTO"/>
    <property type="match status" value="1"/>
</dbReference>
<dbReference type="GO" id="GO:0006352">
    <property type="term" value="P:DNA-templated transcription initiation"/>
    <property type="evidence" value="ECO:0007669"/>
    <property type="project" value="InterPro"/>
</dbReference>